<gene>
    <name evidence="1" type="ORF">AVEN_213276_1</name>
</gene>
<evidence type="ECO:0000313" key="1">
    <source>
        <dbReference type="EMBL" id="GBM14933.1"/>
    </source>
</evidence>
<evidence type="ECO:0000313" key="2">
    <source>
        <dbReference type="Proteomes" id="UP000499080"/>
    </source>
</evidence>
<dbReference type="Proteomes" id="UP000499080">
    <property type="component" value="Unassembled WGS sequence"/>
</dbReference>
<comment type="caution">
    <text evidence="1">The sequence shown here is derived from an EMBL/GenBank/DDBJ whole genome shotgun (WGS) entry which is preliminary data.</text>
</comment>
<dbReference type="AlphaFoldDB" id="A0A4Y2DDR2"/>
<reference evidence="1 2" key="1">
    <citation type="journal article" date="2019" name="Sci. Rep.">
        <title>Orb-weaving spider Araneus ventricosus genome elucidates the spidroin gene catalogue.</title>
        <authorList>
            <person name="Kono N."/>
            <person name="Nakamura H."/>
            <person name="Ohtoshi R."/>
            <person name="Moran D.A.P."/>
            <person name="Shinohara A."/>
            <person name="Yoshida Y."/>
            <person name="Fujiwara M."/>
            <person name="Mori M."/>
            <person name="Tomita M."/>
            <person name="Arakawa K."/>
        </authorList>
    </citation>
    <scope>NUCLEOTIDE SEQUENCE [LARGE SCALE GENOMIC DNA]</scope>
</reference>
<accession>A0A4Y2DDR2</accession>
<dbReference type="OrthoDB" id="411823at2759"/>
<organism evidence="1 2">
    <name type="scientific">Araneus ventricosus</name>
    <name type="common">Orbweaver spider</name>
    <name type="synonym">Epeira ventricosa</name>
    <dbReference type="NCBI Taxonomy" id="182803"/>
    <lineage>
        <taxon>Eukaryota</taxon>
        <taxon>Metazoa</taxon>
        <taxon>Ecdysozoa</taxon>
        <taxon>Arthropoda</taxon>
        <taxon>Chelicerata</taxon>
        <taxon>Arachnida</taxon>
        <taxon>Araneae</taxon>
        <taxon>Araneomorphae</taxon>
        <taxon>Entelegynae</taxon>
        <taxon>Araneoidea</taxon>
        <taxon>Araneidae</taxon>
        <taxon>Araneus</taxon>
    </lineage>
</organism>
<sequence>MLHKTVIERMLMELQSGALAHQLESKGNSTPSIGHSCLLLQEHTEQQQPRHSRSYLEFRLSTFSSRVTAIQRLNISLPDTLATLVLGEVEKGETGWAAHPAECPSEE</sequence>
<keyword evidence="2" id="KW-1185">Reference proteome</keyword>
<protein>
    <submittedName>
        <fullName evidence="1">Uncharacterized protein</fullName>
    </submittedName>
</protein>
<proteinExistence type="predicted"/>
<name>A0A4Y2DDR2_ARAVE</name>
<dbReference type="EMBL" id="BGPR01000351">
    <property type="protein sequence ID" value="GBM14933.1"/>
    <property type="molecule type" value="Genomic_DNA"/>
</dbReference>